<keyword evidence="4" id="KW-1185">Reference proteome</keyword>
<proteinExistence type="predicted"/>
<feature type="chain" id="PRO_5005539486" description="Chitin-binding type-4 domain-containing protein" evidence="2">
    <location>
        <begin position="23"/>
        <end position="464"/>
    </location>
</feature>
<keyword evidence="2" id="KW-0732">Signal</keyword>
<evidence type="ECO:0008006" key="5">
    <source>
        <dbReference type="Google" id="ProtNLM"/>
    </source>
</evidence>
<reference evidence="3 4" key="1">
    <citation type="submission" date="2009-08" db="EMBL/GenBank/DDBJ databases">
        <title>The Genome Sequence of Spizellomyces punctatus strain DAOM BR117.</title>
        <authorList>
            <consortium name="The Broad Institute Genome Sequencing Platform"/>
            <person name="Russ C."/>
            <person name="Cuomo C."/>
            <person name="Shea T."/>
            <person name="Young S.K."/>
            <person name="Zeng Q."/>
            <person name="Koehrsen M."/>
            <person name="Haas B."/>
            <person name="Borodovsky M."/>
            <person name="Guigo R."/>
            <person name="Alvarado L."/>
            <person name="Berlin A."/>
            <person name="Bochicchio J."/>
            <person name="Borenstein D."/>
            <person name="Chapman S."/>
            <person name="Chen Z."/>
            <person name="Engels R."/>
            <person name="Freedman E."/>
            <person name="Gellesch M."/>
            <person name="Goldberg J."/>
            <person name="Griggs A."/>
            <person name="Gujja S."/>
            <person name="Heiman D."/>
            <person name="Hepburn T."/>
            <person name="Howarth C."/>
            <person name="Jen D."/>
            <person name="Larson L."/>
            <person name="Lewis B."/>
            <person name="Mehta T."/>
            <person name="Park D."/>
            <person name="Pearson M."/>
            <person name="Roberts A."/>
            <person name="Saif S."/>
            <person name="Shenoy N."/>
            <person name="Sisk P."/>
            <person name="Stolte C."/>
            <person name="Sykes S."/>
            <person name="Thomson T."/>
            <person name="Walk T."/>
            <person name="White J."/>
            <person name="Yandava C."/>
            <person name="Burger G."/>
            <person name="Gray M.W."/>
            <person name="Holland P.W.H."/>
            <person name="King N."/>
            <person name="Lang F.B.F."/>
            <person name="Roger A.J."/>
            <person name="Ruiz-Trillo I."/>
            <person name="Lander E."/>
            <person name="Nusbaum C."/>
        </authorList>
    </citation>
    <scope>NUCLEOTIDE SEQUENCE [LARGE SCALE GENOMIC DNA]</scope>
    <source>
        <strain evidence="3 4">DAOM BR117</strain>
    </source>
</reference>
<evidence type="ECO:0000313" key="3">
    <source>
        <dbReference type="EMBL" id="KNC96108.1"/>
    </source>
</evidence>
<dbReference type="EMBL" id="KQ257471">
    <property type="protein sequence ID" value="KNC96108.1"/>
    <property type="molecule type" value="Genomic_DNA"/>
</dbReference>
<dbReference type="OrthoDB" id="2112263at2759"/>
<dbReference type="RefSeq" id="XP_016604148.1">
    <property type="nucleotide sequence ID" value="XM_016756648.1"/>
</dbReference>
<name>A0A0L0H5Y0_SPIPD</name>
<protein>
    <recommendedName>
        <fullName evidence="5">Chitin-binding type-4 domain-containing protein</fullName>
    </recommendedName>
</protein>
<dbReference type="VEuPathDB" id="FungiDB:SPPG_08497"/>
<dbReference type="AlphaFoldDB" id="A0A0L0H5Y0"/>
<feature type="region of interest" description="Disordered" evidence="1">
    <location>
        <begin position="92"/>
        <end position="117"/>
    </location>
</feature>
<dbReference type="InParanoid" id="A0A0L0H5Y0"/>
<feature type="signal peptide" evidence="2">
    <location>
        <begin position="1"/>
        <end position="22"/>
    </location>
</feature>
<evidence type="ECO:0000313" key="4">
    <source>
        <dbReference type="Proteomes" id="UP000053201"/>
    </source>
</evidence>
<evidence type="ECO:0000256" key="2">
    <source>
        <dbReference type="SAM" id="SignalP"/>
    </source>
</evidence>
<dbReference type="Proteomes" id="UP000053201">
    <property type="component" value="Unassembled WGS sequence"/>
</dbReference>
<organism evidence="3 4">
    <name type="scientific">Spizellomyces punctatus (strain DAOM BR117)</name>
    <dbReference type="NCBI Taxonomy" id="645134"/>
    <lineage>
        <taxon>Eukaryota</taxon>
        <taxon>Fungi</taxon>
        <taxon>Fungi incertae sedis</taxon>
        <taxon>Chytridiomycota</taxon>
        <taxon>Chytridiomycota incertae sedis</taxon>
        <taxon>Chytridiomycetes</taxon>
        <taxon>Spizellomycetales</taxon>
        <taxon>Spizellomycetaceae</taxon>
        <taxon>Spizellomyces</taxon>
    </lineage>
</organism>
<sequence length="464" mass="49881">MPSQQSVIAGLVILAAIGSVNADMRIASTQKKGFLDTQIQKNPNLANGRDGSLKLTRRQNVAVFPYQVPSNFGYAKLAAQEKNNNDQFLRSNIDNEANKRNTAKEQPQDMTPCRQDATPFQAPTMALAAGQTVEIPLQFNNPHDGECEVNIWTNMNQKVPDVAPITRFACGGGYAQNRPNFTVPADFPNVCGAGAGCLMQLYWHSVEPRTYAVCTPVEIGAPAGPAGQKARLRTRQESSVKFKPALLYSDSFDTAHIDSTHSGYRGQQPDLVGPQLKARIALQSFTGNGGLLKDAEPKAVIAQRNNLRGQVEAAVKKLEAKAIKENKAAQAALDAGAGKGKNGVFEGAKYNVVLNDNAKRQFTNTYVTNVDYVGLLAQFEPKFQKAGLAPQGVAIKDSLATPEVFGTKANNLKNKGNAANLPANFAAALGPIGKRTLARRALGEDDEFVEPNPDDALFTESEGI</sequence>
<dbReference type="GeneID" id="27691656"/>
<gene>
    <name evidence="3" type="ORF">SPPG_08497</name>
</gene>
<feature type="region of interest" description="Disordered" evidence="1">
    <location>
        <begin position="445"/>
        <end position="464"/>
    </location>
</feature>
<feature type="compositionally biased region" description="Basic and acidic residues" evidence="1">
    <location>
        <begin position="96"/>
        <end position="107"/>
    </location>
</feature>
<evidence type="ECO:0000256" key="1">
    <source>
        <dbReference type="SAM" id="MobiDB-lite"/>
    </source>
</evidence>
<accession>A0A0L0H5Y0</accession>